<sequence length="153" mass="18448">MAFSIFLSITVIAMISFIVTKKNLHLFEIMFIWMIAIIIDHNFMTVVAANLGMYEFAHNPSRYWALSLVRIILFPLLIVWYFDKTAARKYTKWICLPFGIGLLIGLEYLCDVLNVFNHTHWKLWWSLIEWFIVFLVLNYAWLWYRNTLRREMN</sequence>
<dbReference type="EMBL" id="JBDXSU010000002">
    <property type="protein sequence ID" value="MFB5189164.1"/>
    <property type="molecule type" value="Genomic_DNA"/>
</dbReference>
<name>A0ABV5AAC2_9BACL</name>
<evidence type="ECO:0000313" key="2">
    <source>
        <dbReference type="EMBL" id="MFB5189164.1"/>
    </source>
</evidence>
<organism evidence="2 3">
    <name type="scientific">Alicyclobacillus fastidiosus</name>
    <dbReference type="NCBI Taxonomy" id="392011"/>
    <lineage>
        <taxon>Bacteria</taxon>
        <taxon>Bacillati</taxon>
        <taxon>Bacillota</taxon>
        <taxon>Bacilli</taxon>
        <taxon>Bacillales</taxon>
        <taxon>Alicyclobacillaceae</taxon>
        <taxon>Alicyclobacillus</taxon>
    </lineage>
</organism>
<comment type="caution">
    <text evidence="2">The sequence shown here is derived from an EMBL/GenBank/DDBJ whole genome shotgun (WGS) entry which is preliminary data.</text>
</comment>
<keyword evidence="1" id="KW-0812">Transmembrane</keyword>
<feature type="transmembrane region" description="Helical" evidence="1">
    <location>
        <begin position="63"/>
        <end position="82"/>
    </location>
</feature>
<feature type="transmembrane region" description="Helical" evidence="1">
    <location>
        <begin position="31"/>
        <end position="51"/>
    </location>
</feature>
<feature type="transmembrane region" description="Helical" evidence="1">
    <location>
        <begin position="6"/>
        <end position="24"/>
    </location>
</feature>
<protein>
    <submittedName>
        <fullName evidence="2">Uncharacterized protein</fullName>
    </submittedName>
</protein>
<dbReference type="RefSeq" id="WP_275472691.1">
    <property type="nucleotide sequence ID" value="NZ_CP162940.1"/>
</dbReference>
<keyword evidence="1" id="KW-1133">Transmembrane helix</keyword>
<reference evidence="2 3" key="1">
    <citation type="journal article" date="2024" name="Int. J. Mol. Sci.">
        <title>Exploration of Alicyclobacillus spp. Genome in Search of Antibiotic Resistance.</title>
        <authorList>
            <person name="Bucka-Kolendo J."/>
            <person name="Kiousi D.E."/>
            <person name="Dekowska A."/>
            <person name="Mikolajczuk-Szczyrba A."/>
            <person name="Karadedos D.M."/>
            <person name="Michael P."/>
            <person name="Galanis A."/>
            <person name="Sokolowska B."/>
        </authorList>
    </citation>
    <scope>NUCLEOTIDE SEQUENCE [LARGE SCALE GENOMIC DNA]</scope>
    <source>
        <strain evidence="2 3">KKP 3000</strain>
    </source>
</reference>
<dbReference type="Proteomes" id="UP001579974">
    <property type="component" value="Unassembled WGS sequence"/>
</dbReference>
<evidence type="ECO:0000256" key="1">
    <source>
        <dbReference type="SAM" id="Phobius"/>
    </source>
</evidence>
<keyword evidence="3" id="KW-1185">Reference proteome</keyword>
<feature type="transmembrane region" description="Helical" evidence="1">
    <location>
        <begin position="94"/>
        <end position="117"/>
    </location>
</feature>
<feature type="transmembrane region" description="Helical" evidence="1">
    <location>
        <begin position="123"/>
        <end position="144"/>
    </location>
</feature>
<keyword evidence="1" id="KW-0472">Membrane</keyword>
<gene>
    <name evidence="2" type="ORF">KKP3000_002163</name>
</gene>
<evidence type="ECO:0000313" key="3">
    <source>
        <dbReference type="Proteomes" id="UP001579974"/>
    </source>
</evidence>
<accession>A0ABV5AAC2</accession>
<proteinExistence type="predicted"/>